<gene>
    <name evidence="1" type="ORF">ERS008502_01925</name>
</gene>
<accession>A0AA36LLI8</accession>
<comment type="caution">
    <text evidence="1">The sequence shown here is derived from an EMBL/GenBank/DDBJ whole genome shotgun (WGS) entry which is preliminary data.</text>
</comment>
<organism evidence="1 2">
    <name type="scientific">Yersinia mollaretii</name>
    <dbReference type="NCBI Taxonomy" id="33060"/>
    <lineage>
        <taxon>Bacteria</taxon>
        <taxon>Pseudomonadati</taxon>
        <taxon>Pseudomonadota</taxon>
        <taxon>Gammaproteobacteria</taxon>
        <taxon>Enterobacterales</taxon>
        <taxon>Yersiniaceae</taxon>
        <taxon>Yersinia</taxon>
    </lineage>
</organism>
<protein>
    <submittedName>
        <fullName evidence="1">Uncharacterized protein</fullName>
    </submittedName>
</protein>
<dbReference type="EMBL" id="CQBM01000003">
    <property type="protein sequence ID" value="CNH99428.1"/>
    <property type="molecule type" value="Genomic_DNA"/>
</dbReference>
<sequence>MTWLIVNGWAYCDLRWRANGQRHLSETGSFNRDPVDADKE</sequence>
<name>A0AA36LLI8_YERMO</name>
<proteinExistence type="predicted"/>
<dbReference type="Proteomes" id="UP000040841">
    <property type="component" value="Unassembled WGS sequence"/>
</dbReference>
<dbReference type="AlphaFoldDB" id="A0AA36LLI8"/>
<evidence type="ECO:0000313" key="2">
    <source>
        <dbReference type="Proteomes" id="UP000040841"/>
    </source>
</evidence>
<reference evidence="1 2" key="1">
    <citation type="submission" date="2015-03" db="EMBL/GenBank/DDBJ databases">
        <authorList>
            <consortium name="Pathogen Informatics"/>
            <person name="Murphy D."/>
        </authorList>
    </citation>
    <scope>NUCLEOTIDE SEQUENCE [LARGE SCALE GENOMIC DNA]</scope>
    <source>
        <strain evidence="1 2">FE82747</strain>
    </source>
</reference>
<evidence type="ECO:0000313" key="1">
    <source>
        <dbReference type="EMBL" id="CNH99428.1"/>
    </source>
</evidence>